<feature type="domain" description="Polymerase/histidinol phosphatase N-terminal" evidence="1">
    <location>
        <begin position="15"/>
        <end position="87"/>
    </location>
</feature>
<organism evidence="2 3">
    <name type="scientific">Leifsonia virtsii</name>
    <dbReference type="NCBI Taxonomy" id="3035915"/>
    <lineage>
        <taxon>Bacteria</taxon>
        <taxon>Bacillati</taxon>
        <taxon>Actinomycetota</taxon>
        <taxon>Actinomycetes</taxon>
        <taxon>Micrococcales</taxon>
        <taxon>Microbacteriaceae</taxon>
        <taxon>Leifsonia</taxon>
    </lineage>
</organism>
<dbReference type="Pfam" id="PF02811">
    <property type="entry name" value="PHP"/>
    <property type="match status" value="1"/>
</dbReference>
<dbReference type="RefSeq" id="WP_301216884.1">
    <property type="nucleotide sequence ID" value="NZ_JAROCB010000001.1"/>
</dbReference>
<dbReference type="InterPro" id="IPR003141">
    <property type="entry name" value="Pol/His_phosphatase_N"/>
</dbReference>
<evidence type="ECO:0000259" key="1">
    <source>
        <dbReference type="SMART" id="SM00481"/>
    </source>
</evidence>
<gene>
    <name evidence="2" type="ORF">P5G59_05830</name>
</gene>
<protein>
    <submittedName>
        <fullName evidence="2">PHP domain-containing protein</fullName>
    </submittedName>
</protein>
<dbReference type="Gene3D" id="3.20.20.140">
    <property type="entry name" value="Metal-dependent hydrolases"/>
    <property type="match status" value="1"/>
</dbReference>
<dbReference type="PANTHER" id="PTHR36928">
    <property type="entry name" value="PHOSPHATASE YCDX-RELATED"/>
    <property type="match status" value="1"/>
</dbReference>
<evidence type="ECO:0000313" key="2">
    <source>
        <dbReference type="EMBL" id="MDN4596650.1"/>
    </source>
</evidence>
<comment type="caution">
    <text evidence="2">The sequence shown here is derived from an EMBL/GenBank/DDBJ whole genome shotgun (WGS) entry which is preliminary data.</text>
</comment>
<reference evidence="2" key="1">
    <citation type="submission" date="2023-03" db="EMBL/GenBank/DDBJ databases">
        <title>MT1 and MT2 Draft Genomes of Novel Species.</title>
        <authorList>
            <person name="Venkateswaran K."/>
        </authorList>
    </citation>
    <scope>NUCLEOTIDE SEQUENCE</scope>
    <source>
        <strain evidence="2">F6_8S_P_1A</strain>
    </source>
</reference>
<accession>A0ABT8IV35</accession>
<evidence type="ECO:0000313" key="3">
    <source>
        <dbReference type="Proteomes" id="UP001174210"/>
    </source>
</evidence>
<dbReference type="SMART" id="SM00481">
    <property type="entry name" value="POLIIIAc"/>
    <property type="match status" value="1"/>
</dbReference>
<keyword evidence="3" id="KW-1185">Reference proteome</keyword>
<dbReference type="PANTHER" id="PTHR36928:SF1">
    <property type="entry name" value="PHOSPHATASE YCDX-RELATED"/>
    <property type="match status" value="1"/>
</dbReference>
<dbReference type="EMBL" id="JAROCB010000001">
    <property type="protein sequence ID" value="MDN4596650.1"/>
    <property type="molecule type" value="Genomic_DNA"/>
</dbReference>
<dbReference type="Proteomes" id="UP001174210">
    <property type="component" value="Unassembled WGS sequence"/>
</dbReference>
<dbReference type="SUPFAM" id="SSF89550">
    <property type="entry name" value="PHP domain-like"/>
    <property type="match status" value="1"/>
</dbReference>
<dbReference type="InterPro" id="IPR004013">
    <property type="entry name" value="PHP_dom"/>
</dbReference>
<proteinExistence type="predicted"/>
<name>A0ABT8IV35_9MICO</name>
<dbReference type="InterPro" id="IPR016195">
    <property type="entry name" value="Pol/histidinol_Pase-like"/>
</dbReference>
<sequence>MSATEAARLPAVLHGDFHVHSTFSDDARSTLAENIAAASAAGLATLRLTDHVRASTTWVPEFLSAVAAERIPEGLTVLTGVEAKLLDAAGRVDTPAGLVVGPGGVDAVVIGDHQFPGTDGPWSPTATRERLDAGLSADDALDLLVEASIRAMERTPHAQLAHWFSILPKVGLDESQLGPQRLLAWADAAAATGTIVEVNEKWACPGPDAIAALLRAGARIVASTDSHVAADVGRYERVPALLDAASARVAAENAAETEEAR</sequence>
<dbReference type="InterPro" id="IPR050243">
    <property type="entry name" value="PHP_phosphatase"/>
</dbReference>